<dbReference type="EMBL" id="FUWO01000006">
    <property type="protein sequence ID" value="SJZ47088.1"/>
    <property type="molecule type" value="Genomic_DNA"/>
</dbReference>
<keyword evidence="5 8" id="KW-0378">Hydrolase</keyword>
<evidence type="ECO:0000256" key="7">
    <source>
        <dbReference type="ARBA" id="ARBA00022884"/>
    </source>
</evidence>
<feature type="region of interest" description="Disordered" evidence="10">
    <location>
        <begin position="729"/>
        <end position="787"/>
    </location>
</feature>
<dbReference type="InterPro" id="IPR022966">
    <property type="entry name" value="RNase_II/R_CS"/>
</dbReference>
<dbReference type="GO" id="GO:0005829">
    <property type="term" value="C:cytosol"/>
    <property type="evidence" value="ECO:0007669"/>
    <property type="project" value="TreeGrafter"/>
</dbReference>
<protein>
    <recommendedName>
        <fullName evidence="8">Ribonuclease R</fullName>
        <shortName evidence="8">RNase R</shortName>
        <ecNumber evidence="8">3.1.13.1</ecNumber>
    </recommendedName>
</protein>
<dbReference type="CDD" id="cd04471">
    <property type="entry name" value="S1_RNase_R"/>
    <property type="match status" value="1"/>
</dbReference>
<dbReference type="Proteomes" id="UP000189941">
    <property type="component" value="Unassembled WGS sequence"/>
</dbReference>
<evidence type="ECO:0000256" key="4">
    <source>
        <dbReference type="ARBA" id="ARBA00022722"/>
    </source>
</evidence>
<dbReference type="HAMAP" id="MF_01895">
    <property type="entry name" value="RNase_R"/>
    <property type="match status" value="1"/>
</dbReference>
<dbReference type="PANTHER" id="PTHR23355">
    <property type="entry name" value="RIBONUCLEASE"/>
    <property type="match status" value="1"/>
</dbReference>
<comment type="catalytic activity">
    <reaction evidence="1 8">
        <text>Exonucleolytic cleavage in the 3'- to 5'-direction to yield nucleoside 5'-phosphates.</text>
        <dbReference type="EC" id="3.1.13.1"/>
    </reaction>
</comment>
<evidence type="ECO:0000256" key="1">
    <source>
        <dbReference type="ARBA" id="ARBA00001849"/>
    </source>
</evidence>
<evidence type="ECO:0000256" key="5">
    <source>
        <dbReference type="ARBA" id="ARBA00022801"/>
    </source>
</evidence>
<organism evidence="12 13">
    <name type="scientific">Globicatella sulfidifaciens DSM 15739</name>
    <dbReference type="NCBI Taxonomy" id="1121925"/>
    <lineage>
        <taxon>Bacteria</taxon>
        <taxon>Bacillati</taxon>
        <taxon>Bacillota</taxon>
        <taxon>Bacilli</taxon>
        <taxon>Lactobacillales</taxon>
        <taxon>Aerococcaceae</taxon>
        <taxon>Globicatella</taxon>
    </lineage>
</organism>
<feature type="coiled-coil region" evidence="9">
    <location>
        <begin position="597"/>
        <end position="631"/>
    </location>
</feature>
<name>A0A1T4KXK7_9LACT</name>
<dbReference type="PANTHER" id="PTHR23355:SF9">
    <property type="entry name" value="DIS3-LIKE EXONUCLEASE 2"/>
    <property type="match status" value="1"/>
</dbReference>
<dbReference type="OrthoDB" id="9764149at2"/>
<dbReference type="NCBIfam" id="TIGR02063">
    <property type="entry name" value="RNase_R"/>
    <property type="match status" value="1"/>
</dbReference>
<evidence type="ECO:0000256" key="10">
    <source>
        <dbReference type="SAM" id="MobiDB-lite"/>
    </source>
</evidence>
<dbReference type="InterPro" id="IPR003029">
    <property type="entry name" value="S1_domain"/>
</dbReference>
<dbReference type="SMART" id="SM00955">
    <property type="entry name" value="RNB"/>
    <property type="match status" value="1"/>
</dbReference>
<reference evidence="13" key="1">
    <citation type="submission" date="2017-02" db="EMBL/GenBank/DDBJ databases">
        <authorList>
            <person name="Varghese N."/>
            <person name="Submissions S."/>
        </authorList>
    </citation>
    <scope>NUCLEOTIDE SEQUENCE [LARGE SCALE GENOMIC DNA]</scope>
    <source>
        <strain evidence="13">DSM 15739</strain>
    </source>
</reference>
<dbReference type="Pfam" id="PF00575">
    <property type="entry name" value="S1"/>
    <property type="match status" value="1"/>
</dbReference>
<proteinExistence type="inferred from homology"/>
<keyword evidence="7 8" id="KW-0694">RNA-binding</keyword>
<keyword evidence="4 8" id="KW-0540">Nuclease</keyword>
<dbReference type="PROSITE" id="PS01175">
    <property type="entry name" value="RIBONUCLEASE_II"/>
    <property type="match status" value="1"/>
</dbReference>
<dbReference type="SMART" id="SM00357">
    <property type="entry name" value="CSP"/>
    <property type="match status" value="1"/>
</dbReference>
<dbReference type="PROSITE" id="PS50126">
    <property type="entry name" value="S1"/>
    <property type="match status" value="1"/>
</dbReference>
<evidence type="ECO:0000313" key="12">
    <source>
        <dbReference type="EMBL" id="SJZ47088.1"/>
    </source>
</evidence>
<dbReference type="Pfam" id="PF00773">
    <property type="entry name" value="RNB"/>
    <property type="match status" value="1"/>
</dbReference>
<evidence type="ECO:0000256" key="3">
    <source>
        <dbReference type="ARBA" id="ARBA00022490"/>
    </source>
</evidence>
<evidence type="ECO:0000256" key="2">
    <source>
        <dbReference type="ARBA" id="ARBA00004496"/>
    </source>
</evidence>
<dbReference type="Pfam" id="PF08206">
    <property type="entry name" value="OB_RNB"/>
    <property type="match status" value="1"/>
</dbReference>
<dbReference type="InterPro" id="IPR013223">
    <property type="entry name" value="RNase_B_OB_dom"/>
</dbReference>
<dbReference type="Pfam" id="PF17876">
    <property type="entry name" value="CSD2"/>
    <property type="match status" value="1"/>
</dbReference>
<dbReference type="AlphaFoldDB" id="A0A1T4KXK7"/>
<dbReference type="InterPro" id="IPR001900">
    <property type="entry name" value="RNase_II/R"/>
</dbReference>
<evidence type="ECO:0000256" key="9">
    <source>
        <dbReference type="SAM" id="Coils"/>
    </source>
</evidence>
<feature type="compositionally biased region" description="Basic and acidic residues" evidence="10">
    <location>
        <begin position="740"/>
        <end position="761"/>
    </location>
</feature>
<dbReference type="GO" id="GO:0008859">
    <property type="term" value="F:exoribonuclease II activity"/>
    <property type="evidence" value="ECO:0007669"/>
    <property type="project" value="UniProtKB-UniRule"/>
</dbReference>
<evidence type="ECO:0000256" key="8">
    <source>
        <dbReference type="HAMAP-Rule" id="MF_01895"/>
    </source>
</evidence>
<dbReference type="RefSeq" id="WP_078755664.1">
    <property type="nucleotide sequence ID" value="NZ_FUWO01000006.1"/>
</dbReference>
<dbReference type="NCBIfam" id="TIGR00358">
    <property type="entry name" value="3_prime_RNase"/>
    <property type="match status" value="1"/>
</dbReference>
<dbReference type="SUPFAM" id="SSF50249">
    <property type="entry name" value="Nucleic acid-binding proteins"/>
    <property type="match status" value="4"/>
</dbReference>
<evidence type="ECO:0000256" key="6">
    <source>
        <dbReference type="ARBA" id="ARBA00022839"/>
    </source>
</evidence>
<dbReference type="InterPro" id="IPR050180">
    <property type="entry name" value="RNR_Ribonuclease"/>
</dbReference>
<dbReference type="InterPro" id="IPR011805">
    <property type="entry name" value="RNase_R"/>
</dbReference>
<evidence type="ECO:0000259" key="11">
    <source>
        <dbReference type="PROSITE" id="PS50126"/>
    </source>
</evidence>
<dbReference type="Gene3D" id="2.40.50.140">
    <property type="entry name" value="Nucleic acid-binding proteins"/>
    <property type="match status" value="2"/>
</dbReference>
<dbReference type="InterPro" id="IPR011129">
    <property type="entry name" value="CSD"/>
</dbReference>
<comment type="similarity">
    <text evidence="8">Belongs to the RNR ribonuclease family. RNase R subfamily.</text>
</comment>
<comment type="function">
    <text evidence="8">3'-5' exoribonuclease that releases 5'-nucleoside monophosphates and is involved in maturation of structured RNAs.</text>
</comment>
<keyword evidence="6 8" id="KW-0269">Exonuclease</keyword>
<dbReference type="InterPro" id="IPR004476">
    <property type="entry name" value="RNase_II/RNase_R"/>
</dbReference>
<accession>A0A1T4KXK7</accession>
<keyword evidence="9" id="KW-0175">Coiled coil</keyword>
<dbReference type="STRING" id="1121925.SAMN02746011_00872"/>
<dbReference type="GO" id="GO:0006402">
    <property type="term" value="P:mRNA catabolic process"/>
    <property type="evidence" value="ECO:0007669"/>
    <property type="project" value="TreeGrafter"/>
</dbReference>
<keyword evidence="3 8" id="KW-0963">Cytoplasm</keyword>
<keyword evidence="13" id="KW-1185">Reference proteome</keyword>
<dbReference type="GO" id="GO:0003723">
    <property type="term" value="F:RNA binding"/>
    <property type="evidence" value="ECO:0007669"/>
    <property type="project" value="UniProtKB-UniRule"/>
</dbReference>
<dbReference type="InterPro" id="IPR012340">
    <property type="entry name" value="NA-bd_OB-fold"/>
</dbReference>
<sequence>MSLTSFEQELLAFFRANQETGFTINQLATEFKMQGVKKYKKLVKAITFLQHIQEVEMVNGNKFRSVQTSHNLVTGTFRANNKGFGFITYEEGEPDLFVPPTNTGAAMNGDIVEAQIIKQVDPETGKGSEAMVTKVIERVTKQMVGEFFSYNQDEREQTGYLGYIVPQGEYGEEVKIMVLPEGIHPADHTICIIKIKEYPTTDNPNLLTGLVSKEIGHRDAPGVDILAILFQFGIPHEFPENVIAEAEAVPQEIDPKDLEGRRDLRNELIITIDGADAKDLDDAISLEKNDDGTFQLGVHIADVSHYVKEGSAIDREAFERGTSVYLTDRVVPMLPQRLSNGICSLHANEDRLTLTCDMKIDTRGEVIDYEIYPSVINSSYRMTYDAVNKMIDGDDVTNREFSEISEMVQEMAELHHILETKRTNRGALNFDAPEAKIIVDEEGHPLDIQLRARYTGERLIESFMLCANETVAYEYTKRQLPFVYRIHEQPKEEKMLRFAEFVTSFGMVLRGNVAQIEPRQLQQALKAVEGEPFEQVVSTMMLRSMQQAKYSDLPAGHYGLAAEDYTHFTSPIRRYPDLMVHRLIHRYLVNQPSAKEIEKLEEKLPGIAEHASKMERRAVDAERETDALKKTEYMMDKVGEQYEGMISSITSFGIFVQLPNTVEGLISLKDLDDDYYEFNPQHMVLIGRNRGNIYRIGQKVTIEVTAVDIDERNIDFKLIKAEPMEGLRPISLSKQKSKKDKNNRPKSKKDFQRATGREKAYSKSKNSKNKASKSSAEKSFKIRKRGR</sequence>
<evidence type="ECO:0000313" key="13">
    <source>
        <dbReference type="Proteomes" id="UP000189941"/>
    </source>
</evidence>
<dbReference type="SMART" id="SM00316">
    <property type="entry name" value="S1"/>
    <property type="match status" value="1"/>
</dbReference>
<comment type="subcellular location">
    <subcellularLocation>
        <location evidence="2 8">Cytoplasm</location>
    </subcellularLocation>
</comment>
<gene>
    <name evidence="8" type="primary">rnr</name>
    <name evidence="12" type="ORF">SAMN02746011_00872</name>
</gene>
<dbReference type="InterPro" id="IPR040476">
    <property type="entry name" value="CSD2"/>
</dbReference>
<feature type="domain" description="S1 motif" evidence="11">
    <location>
        <begin position="639"/>
        <end position="719"/>
    </location>
</feature>
<dbReference type="EC" id="3.1.13.1" evidence="8"/>